<feature type="compositionally biased region" description="Basic residues" evidence="2">
    <location>
        <begin position="1"/>
        <end position="12"/>
    </location>
</feature>
<proteinExistence type="predicted"/>
<dbReference type="InterPro" id="IPR031852">
    <property type="entry name" value="Vik1/Cik1_MT-bd"/>
</dbReference>
<dbReference type="EMBL" id="OX291506">
    <property type="protein sequence ID" value="CAI1743896.1"/>
    <property type="molecule type" value="Genomic_DNA"/>
</dbReference>
<evidence type="ECO:0000313" key="4">
    <source>
        <dbReference type="EMBL" id="CAI1743896.1"/>
    </source>
</evidence>
<evidence type="ECO:0000256" key="2">
    <source>
        <dbReference type="SAM" id="MobiDB-lite"/>
    </source>
</evidence>
<protein>
    <recommendedName>
        <fullName evidence="3">Spindle pole body-associated protein Vik1/Cik1 microtubule binding domain-containing protein</fullName>
    </recommendedName>
</protein>
<sequence>MKKNNKHKTKISHQKDSLSPHKSVRSSYQRNQDMVSRQGNHTFSSQNKITRNGSSVSSSKSRKLMDITNTTNTINGSRPSSTKNPFPSPSLRNSLLPSSRSGSLNININKIKDLKDRQDKIRSQRHTLKTQLIECEREIKTIKFRDLSKFKFELYKKKSKHANYLKQIKELTQILNSKDSERDGLINKNKSDLSGLQIQLDHNLSSKKHEFRESYNQKLALWENELQVMENFEPDHEITKEISHLKKVLQELDENWENLQRQNLEKQANHESQLKKDFNAFKEGKLKSIDSLTNKNNELLSQVTVLQSETAKLNEEITHIDTQTQDSQQQFSQINKSLTHLEAENNPLVNQSLKNSLELEYLQQQMENLKEIASQQEKSYNDTYSTVERELLRSRKLENSIIELKGTMRCYAYVMEQNLPENLLFDYENGTIIRSLSDHVYKFDRVIPHLKVSEDKFFSQEYSVYHDICLKQKKNFNLISLSSTPYGSLRESLIKFLTDKDTIYQKQYIITLQFVFLSDDEFSQDMLLDYSHHDKDSIKLKFEKNSISLDSKLVIIENGIEDLPLNFNCDDHPNLPHSGMGIIKVQFFPRDSKHNDKVETMPIDFYFIELNNLKTIEQFEKNVFKKESCDTPIALVLKKLISDTKSFFLLNLNDTKNVSKLLTISEKIQSINHLSKKKRKSI</sequence>
<accession>A0ABN8VJY1</accession>
<reference evidence="4" key="1">
    <citation type="submission" date="2022-08" db="EMBL/GenBank/DDBJ databases">
        <authorList>
            <person name="Byrne P K."/>
        </authorList>
    </citation>
    <scope>NUCLEOTIDE SEQUENCE</scope>
    <source>
        <strain evidence="4">UCD650</strain>
    </source>
</reference>
<feature type="compositionally biased region" description="Low complexity" evidence="2">
    <location>
        <begin position="89"/>
        <end position="102"/>
    </location>
</feature>
<evidence type="ECO:0000313" key="5">
    <source>
        <dbReference type="Proteomes" id="UP001152964"/>
    </source>
</evidence>
<evidence type="ECO:0000259" key="3">
    <source>
        <dbReference type="Pfam" id="PF16796"/>
    </source>
</evidence>
<name>A0ABN8VJY1_SACEU</name>
<evidence type="ECO:0000256" key="1">
    <source>
        <dbReference type="SAM" id="Coils"/>
    </source>
</evidence>
<feature type="compositionally biased region" description="Polar residues" evidence="2">
    <location>
        <begin position="67"/>
        <end position="83"/>
    </location>
</feature>
<keyword evidence="5" id="KW-1185">Reference proteome</keyword>
<dbReference type="Gene3D" id="3.40.850.20">
    <property type="match status" value="1"/>
</dbReference>
<feature type="compositionally biased region" description="Polar residues" evidence="2">
    <location>
        <begin position="25"/>
        <end position="53"/>
    </location>
</feature>
<dbReference type="Pfam" id="PF16796">
    <property type="entry name" value="Microtub_bd"/>
    <property type="match status" value="1"/>
</dbReference>
<feature type="region of interest" description="Disordered" evidence="2">
    <location>
        <begin position="1"/>
        <end position="102"/>
    </location>
</feature>
<feature type="coiled-coil region" evidence="1">
    <location>
        <begin position="242"/>
        <end position="316"/>
    </location>
</feature>
<organism evidence="4 5">
    <name type="scientific">Saccharomyces eubayanus</name>
    <name type="common">Yeast</name>
    <dbReference type="NCBI Taxonomy" id="1080349"/>
    <lineage>
        <taxon>Eukaryota</taxon>
        <taxon>Fungi</taxon>
        <taxon>Dikarya</taxon>
        <taxon>Ascomycota</taxon>
        <taxon>Saccharomycotina</taxon>
        <taxon>Saccharomycetes</taxon>
        <taxon>Saccharomycetales</taxon>
        <taxon>Saccharomycetaceae</taxon>
        <taxon>Saccharomyces</taxon>
    </lineage>
</organism>
<dbReference type="Proteomes" id="UP001152964">
    <property type="component" value="Chromosome 16"/>
</dbReference>
<gene>
    <name evidence="4" type="primary">U6500P00390</name>
    <name evidence="4" type="ORF">SEUBUCD650_0P00390</name>
</gene>
<feature type="domain" description="Spindle pole body-associated protein Vik1/Cik1 microtubule binding" evidence="3">
    <location>
        <begin position="388"/>
        <end position="527"/>
    </location>
</feature>
<keyword evidence="1" id="KW-0175">Coiled coil</keyword>